<proteinExistence type="predicted"/>
<accession>A0A023DJS8</accession>
<dbReference type="Proteomes" id="UP000023561">
    <property type="component" value="Unassembled WGS sequence"/>
</dbReference>
<organism evidence="1 2">
    <name type="scientific">Parageobacillus caldoxylosilyticus NBRC 107762</name>
    <dbReference type="NCBI Taxonomy" id="1220594"/>
    <lineage>
        <taxon>Bacteria</taxon>
        <taxon>Bacillati</taxon>
        <taxon>Bacillota</taxon>
        <taxon>Bacilli</taxon>
        <taxon>Bacillales</taxon>
        <taxon>Anoxybacillaceae</taxon>
        <taxon>Saccharococcus</taxon>
    </lineage>
</organism>
<evidence type="ECO:0000313" key="1">
    <source>
        <dbReference type="EMBL" id="GAJ41493.1"/>
    </source>
</evidence>
<sequence length="82" mass="9424">MNRDDVHASDTPCYDLYSFYYRTGNNASLSVHVSDRGSLLIRMIAILKIKYLQDGASEEERVFSIFNIRATHHFTGMFVLFG</sequence>
<dbReference type="AlphaFoldDB" id="A0A023DJS8"/>
<evidence type="ECO:0000313" key="2">
    <source>
        <dbReference type="Proteomes" id="UP000023561"/>
    </source>
</evidence>
<comment type="caution">
    <text evidence="1">The sequence shown here is derived from an EMBL/GenBank/DDBJ whole genome shotgun (WGS) entry which is preliminary data.</text>
</comment>
<keyword evidence="2" id="KW-1185">Reference proteome</keyword>
<gene>
    <name evidence="1" type="ORF">GCA01S_072_00100</name>
</gene>
<name>A0A023DJS8_9BACL</name>
<protein>
    <submittedName>
        <fullName evidence="1">Uncharacterized protein</fullName>
    </submittedName>
</protein>
<dbReference type="EMBL" id="BAWO01000072">
    <property type="protein sequence ID" value="GAJ41493.1"/>
    <property type="molecule type" value="Genomic_DNA"/>
</dbReference>
<reference evidence="1 2" key="1">
    <citation type="submission" date="2014-04" db="EMBL/GenBank/DDBJ databases">
        <title>Whole genome shotgun sequence of Geobacillus caldoxylosilyticus NBRC 107762.</title>
        <authorList>
            <person name="Hosoyama A."/>
            <person name="Hosoyama Y."/>
            <person name="Katano-Makiyama Y."/>
            <person name="Tsuchikane K."/>
            <person name="Ohji S."/>
            <person name="Ichikawa N."/>
            <person name="Yamazoe A."/>
            <person name="Fujita N."/>
        </authorList>
    </citation>
    <scope>NUCLEOTIDE SEQUENCE [LARGE SCALE GENOMIC DNA]</scope>
    <source>
        <strain evidence="1 2">NBRC 107762</strain>
    </source>
</reference>